<dbReference type="AlphaFoldDB" id="A0A0T6LRD6"/>
<dbReference type="Proteomes" id="UP000050867">
    <property type="component" value="Unassembled WGS sequence"/>
</dbReference>
<proteinExistence type="predicted"/>
<organism evidence="1 2">
    <name type="scientific">Wenjunlia vitaminophila</name>
    <name type="common">Streptomyces vitaminophilus</name>
    <dbReference type="NCBI Taxonomy" id="76728"/>
    <lineage>
        <taxon>Bacteria</taxon>
        <taxon>Bacillati</taxon>
        <taxon>Actinomycetota</taxon>
        <taxon>Actinomycetes</taxon>
        <taxon>Kitasatosporales</taxon>
        <taxon>Streptomycetaceae</taxon>
        <taxon>Wenjunlia</taxon>
    </lineage>
</organism>
<evidence type="ECO:0008006" key="3">
    <source>
        <dbReference type="Google" id="ProtNLM"/>
    </source>
</evidence>
<dbReference type="OrthoDB" id="3190646at2"/>
<evidence type="ECO:0000313" key="1">
    <source>
        <dbReference type="EMBL" id="KRV48679.1"/>
    </source>
</evidence>
<dbReference type="EMBL" id="LLZU01000020">
    <property type="protein sequence ID" value="KRV48679.1"/>
    <property type="molecule type" value="Genomic_DNA"/>
</dbReference>
<accession>A0A0T6LRD6</accession>
<comment type="caution">
    <text evidence="1">The sequence shown here is derived from an EMBL/GenBank/DDBJ whole genome shotgun (WGS) entry which is preliminary data.</text>
</comment>
<dbReference type="STRING" id="76728.AQ490_24105"/>
<keyword evidence="2" id="KW-1185">Reference proteome</keyword>
<sequence>MRLDIATNPSSPTRPNEDFVSAALPASGHGGVLVVLDGVTPPADGDDGCVHGVPWYTARLGGALVELAVSDPATPLPRCLAAAISRTARAHGGGCDLTHPRTPQATAVAVRWSERTVEYLVLSDSVLLLDHGTHVEPVLDDRLDRLPEPVGTLRARVRALPQQAPERPATVSAYIAAVESLRNAEGGFHTAAADPEVADLAVTGTLPRDGVRAVAALTDGASRLVELFGAVDWTGALELLRKEGAEELINRVRAAEDADLAAGNRRHKAHDDATAALVEL</sequence>
<protein>
    <recommendedName>
        <fullName evidence="3">Protein phosphatase 2C-like protein</fullName>
    </recommendedName>
</protein>
<reference evidence="1 2" key="1">
    <citation type="submission" date="2015-10" db="EMBL/GenBank/DDBJ databases">
        <title>Draft genome sequence of pyrrolomycin-producing Streptomyces vitaminophilus.</title>
        <authorList>
            <person name="Graham D.E."/>
            <person name="Mahan K.M."/>
            <person name="Klingeman D.M."/>
            <person name="Hettich R.L."/>
            <person name="Parry R.J."/>
        </authorList>
    </citation>
    <scope>NUCLEOTIDE SEQUENCE [LARGE SCALE GENOMIC DNA]</scope>
    <source>
        <strain evidence="1 2">ATCC 31673</strain>
    </source>
</reference>
<gene>
    <name evidence="1" type="ORF">AQ490_24105</name>
</gene>
<dbReference type="RefSeq" id="WP_026220194.1">
    <property type="nucleotide sequence ID" value="NZ_LLZU01000020.1"/>
</dbReference>
<dbReference type="eggNOG" id="COG0631">
    <property type="taxonomic scope" value="Bacteria"/>
</dbReference>
<name>A0A0T6LRD6_WENVI</name>
<evidence type="ECO:0000313" key="2">
    <source>
        <dbReference type="Proteomes" id="UP000050867"/>
    </source>
</evidence>